<evidence type="ECO:0000256" key="2">
    <source>
        <dbReference type="SAM" id="SignalP"/>
    </source>
</evidence>
<dbReference type="SUPFAM" id="SSF81901">
    <property type="entry name" value="HCP-like"/>
    <property type="match status" value="1"/>
</dbReference>
<feature type="chain" id="PRO_5045808410" evidence="2">
    <location>
        <begin position="22"/>
        <end position="430"/>
    </location>
</feature>
<evidence type="ECO:0000256" key="1">
    <source>
        <dbReference type="PROSITE-ProRule" id="PRU00339"/>
    </source>
</evidence>
<accession>A0ABV5H216</accession>
<dbReference type="EMBL" id="JBHMFA010000009">
    <property type="protein sequence ID" value="MFB9105934.1"/>
    <property type="molecule type" value="Genomic_DNA"/>
</dbReference>
<protein>
    <submittedName>
        <fullName evidence="3">Tetratricopeptide repeat protein</fullName>
    </submittedName>
</protein>
<comment type="caution">
    <text evidence="3">The sequence shown here is derived from an EMBL/GenBank/DDBJ whole genome shotgun (WGS) entry which is preliminary data.</text>
</comment>
<dbReference type="InterPro" id="IPR019734">
    <property type="entry name" value="TPR_rpt"/>
</dbReference>
<gene>
    <name evidence="3" type="ORF">ACFFU1_13585</name>
</gene>
<reference evidence="3 4" key="1">
    <citation type="submission" date="2024-09" db="EMBL/GenBank/DDBJ databases">
        <authorList>
            <person name="Sun Q."/>
            <person name="Mori K."/>
        </authorList>
    </citation>
    <scope>NUCLEOTIDE SEQUENCE [LARGE SCALE GENOMIC DNA]</scope>
    <source>
        <strain evidence="3 4">CECT 8300</strain>
    </source>
</reference>
<proteinExistence type="predicted"/>
<dbReference type="SUPFAM" id="SSF48452">
    <property type="entry name" value="TPR-like"/>
    <property type="match status" value="1"/>
</dbReference>
<organism evidence="3 4">
    <name type="scientific">Algibacter miyuki</name>
    <dbReference type="NCBI Taxonomy" id="1306933"/>
    <lineage>
        <taxon>Bacteria</taxon>
        <taxon>Pseudomonadati</taxon>
        <taxon>Bacteroidota</taxon>
        <taxon>Flavobacteriia</taxon>
        <taxon>Flavobacteriales</taxon>
        <taxon>Flavobacteriaceae</taxon>
        <taxon>Algibacter</taxon>
    </lineage>
</organism>
<sequence length="430" mass="48972">MKIINIFTVIALALLSFNCNQTDKIITNAEEYNVYLNLDENKELELTKADLHFWTKKLVAHPNQFPYLSKISASQSQIFNKTGQIASLIEAENSLIQVNETTHYNKAGYLRALARNYISQHKFKPALDLLKKAEVHGEGLESSQKMLFDINLELGDFETAKVYLEKFKDFSDFDYLIRLSKWSDHRGDLGAAIKYMEQAKTIAEHANIPVTKQWVYTNLADYYGHAGEISNSYIHYLKALELDPEDAYAKKGIAWIVYSHEKNADEAMRILNSITKTYNAPDYFLLKAELAEYLGDNILKEELLKLYKTAVNNPQYGVMYNKYNALLYAENKATVNEALEIAYQEIENRPTPQSYDLLAWSLYNDGKAEKALEIMEIHVVGHTSEPDVLLHLAQIYKANGKLKEAQALKAELDSSIFELGPLTAVAINNI</sequence>
<evidence type="ECO:0000313" key="3">
    <source>
        <dbReference type="EMBL" id="MFB9105934.1"/>
    </source>
</evidence>
<dbReference type="Proteomes" id="UP001589590">
    <property type="component" value="Unassembled WGS sequence"/>
</dbReference>
<name>A0ABV5H216_9FLAO</name>
<dbReference type="InterPro" id="IPR011990">
    <property type="entry name" value="TPR-like_helical_dom_sf"/>
</dbReference>
<dbReference type="PROSITE" id="PS50005">
    <property type="entry name" value="TPR"/>
    <property type="match status" value="1"/>
</dbReference>
<feature type="repeat" description="TPR" evidence="1">
    <location>
        <begin position="213"/>
        <end position="246"/>
    </location>
</feature>
<dbReference type="Gene3D" id="1.25.40.10">
    <property type="entry name" value="Tetratricopeptide repeat domain"/>
    <property type="match status" value="3"/>
</dbReference>
<keyword evidence="2" id="KW-0732">Signal</keyword>
<dbReference type="RefSeq" id="WP_290272409.1">
    <property type="nucleotide sequence ID" value="NZ_JAUFQP010000013.1"/>
</dbReference>
<keyword evidence="1" id="KW-0802">TPR repeat</keyword>
<keyword evidence="4" id="KW-1185">Reference proteome</keyword>
<dbReference type="Pfam" id="PF13181">
    <property type="entry name" value="TPR_8"/>
    <property type="match status" value="1"/>
</dbReference>
<evidence type="ECO:0000313" key="4">
    <source>
        <dbReference type="Proteomes" id="UP001589590"/>
    </source>
</evidence>
<feature type="signal peptide" evidence="2">
    <location>
        <begin position="1"/>
        <end position="21"/>
    </location>
</feature>